<reference evidence="2 3" key="1">
    <citation type="submission" date="2016-10" db="EMBL/GenBank/DDBJ databases">
        <authorList>
            <person name="Varghese N."/>
            <person name="Submissions S."/>
        </authorList>
    </citation>
    <scope>NUCLEOTIDE SEQUENCE [LARGE SCALE GENOMIC DNA]</scope>
    <source>
        <strain evidence="2 3">DSM 9169</strain>
    </source>
</reference>
<dbReference type="Proteomes" id="UP000198976">
    <property type="component" value="Chromosome I"/>
</dbReference>
<dbReference type="RefSeq" id="WP_257590277.1">
    <property type="nucleotide sequence ID" value="NZ_LT629792.1"/>
</dbReference>
<feature type="region of interest" description="Disordered" evidence="1">
    <location>
        <begin position="1"/>
        <end position="40"/>
    </location>
</feature>
<dbReference type="Gene3D" id="1.25.40.10">
    <property type="entry name" value="Tetratricopeptide repeat domain"/>
    <property type="match status" value="1"/>
</dbReference>
<gene>
    <name evidence="2" type="ORF">SAMN04489714_1340</name>
</gene>
<sequence length="320" mass="34313">MAESDPSMAQHNSQREPASRAAHSAEASEQSHVQRQVADSHGAVDLSASGVPAAAPADGDAGVQLNVPLIRDCDDAQFEDIMATSRTVPVLMALWSSRSLESSSVLSMLEGIVRERSGAFQLVKIEVEKAPGITRALQVQALPTVCALIGGRPIPFFQGNAIKEQVVPVLDELLTAAQQMGVTGRVAVSGEDVKAPVPPEHQHALDLEESGDLDGAIAAWEKIVERNARDHDAEAQLARVRLLERGTAGNADNDLDHADELFNAGQHAQAFDVLISALEHSTDDDRREELRTRILDLFRVAGSSPEVNAARRRLATALMI</sequence>
<dbReference type="SUPFAM" id="SSF52833">
    <property type="entry name" value="Thioredoxin-like"/>
    <property type="match status" value="1"/>
</dbReference>
<proteinExistence type="predicted"/>
<organism evidence="2 3">
    <name type="scientific">Schaalia radingae</name>
    <dbReference type="NCBI Taxonomy" id="131110"/>
    <lineage>
        <taxon>Bacteria</taxon>
        <taxon>Bacillati</taxon>
        <taxon>Actinomycetota</taxon>
        <taxon>Actinomycetes</taxon>
        <taxon>Actinomycetales</taxon>
        <taxon>Actinomycetaceae</taxon>
        <taxon>Schaalia</taxon>
    </lineage>
</organism>
<evidence type="ECO:0000313" key="2">
    <source>
        <dbReference type="EMBL" id="SDT97256.1"/>
    </source>
</evidence>
<evidence type="ECO:0000256" key="1">
    <source>
        <dbReference type="SAM" id="MobiDB-lite"/>
    </source>
</evidence>
<name>A0ABY0V873_9ACTO</name>
<dbReference type="InterPro" id="IPR011990">
    <property type="entry name" value="TPR-like_helical_dom_sf"/>
</dbReference>
<keyword evidence="3" id="KW-1185">Reference proteome</keyword>
<dbReference type="EMBL" id="LT629792">
    <property type="protein sequence ID" value="SDT97256.1"/>
    <property type="molecule type" value="Genomic_DNA"/>
</dbReference>
<feature type="compositionally biased region" description="Low complexity" evidence="1">
    <location>
        <begin position="19"/>
        <end position="31"/>
    </location>
</feature>
<dbReference type="Gene3D" id="3.40.30.10">
    <property type="entry name" value="Glutaredoxin"/>
    <property type="match status" value="1"/>
</dbReference>
<protein>
    <submittedName>
        <fullName evidence="2">Thioredoxin</fullName>
    </submittedName>
</protein>
<dbReference type="InterPro" id="IPR036249">
    <property type="entry name" value="Thioredoxin-like_sf"/>
</dbReference>
<accession>A0ABY0V873</accession>
<dbReference type="Pfam" id="PF14561">
    <property type="entry name" value="TPR_20"/>
    <property type="match status" value="1"/>
</dbReference>
<evidence type="ECO:0000313" key="3">
    <source>
        <dbReference type="Proteomes" id="UP000198976"/>
    </source>
</evidence>